<dbReference type="PRINTS" id="PR00032">
    <property type="entry name" value="HTHARAC"/>
</dbReference>
<dbReference type="InterPro" id="IPR050204">
    <property type="entry name" value="AraC_XylS_family_regulators"/>
</dbReference>
<dbReference type="PROSITE" id="PS00041">
    <property type="entry name" value="HTH_ARAC_FAMILY_1"/>
    <property type="match status" value="1"/>
</dbReference>
<evidence type="ECO:0000313" key="6">
    <source>
        <dbReference type="Proteomes" id="UP001500620"/>
    </source>
</evidence>
<accession>A0ABP8CXP5</accession>
<dbReference type="Proteomes" id="UP001500620">
    <property type="component" value="Unassembled WGS sequence"/>
</dbReference>
<keyword evidence="1" id="KW-0805">Transcription regulation</keyword>
<dbReference type="PROSITE" id="PS01124">
    <property type="entry name" value="HTH_ARAC_FAMILY_2"/>
    <property type="match status" value="1"/>
</dbReference>
<dbReference type="SMART" id="SM00342">
    <property type="entry name" value="HTH_ARAC"/>
    <property type="match status" value="1"/>
</dbReference>
<name>A0ABP8CXP5_9ACTN</name>
<reference evidence="6" key="1">
    <citation type="journal article" date="2019" name="Int. J. Syst. Evol. Microbiol.">
        <title>The Global Catalogue of Microorganisms (GCM) 10K type strain sequencing project: providing services to taxonomists for standard genome sequencing and annotation.</title>
        <authorList>
            <consortium name="The Broad Institute Genomics Platform"/>
            <consortium name="The Broad Institute Genome Sequencing Center for Infectious Disease"/>
            <person name="Wu L."/>
            <person name="Ma J."/>
        </authorList>
    </citation>
    <scope>NUCLEOTIDE SEQUENCE [LARGE SCALE GENOMIC DNA]</scope>
    <source>
        <strain evidence="6">JCM 17441</strain>
    </source>
</reference>
<feature type="domain" description="HTH araC/xylS-type" evidence="4">
    <location>
        <begin position="1"/>
        <end position="93"/>
    </location>
</feature>
<dbReference type="InterPro" id="IPR018062">
    <property type="entry name" value="HTH_AraC-typ_CS"/>
</dbReference>
<proteinExistence type="predicted"/>
<dbReference type="SUPFAM" id="SSF46689">
    <property type="entry name" value="Homeodomain-like"/>
    <property type="match status" value="2"/>
</dbReference>
<keyword evidence="6" id="KW-1185">Reference proteome</keyword>
<keyword evidence="2" id="KW-0238">DNA-binding</keyword>
<dbReference type="RefSeq" id="WP_345121427.1">
    <property type="nucleotide sequence ID" value="NZ_BAABAT010000002.1"/>
</dbReference>
<evidence type="ECO:0000259" key="4">
    <source>
        <dbReference type="PROSITE" id="PS01124"/>
    </source>
</evidence>
<evidence type="ECO:0000256" key="2">
    <source>
        <dbReference type="ARBA" id="ARBA00023125"/>
    </source>
</evidence>
<gene>
    <name evidence="5" type="ORF">GCM10022255_008590</name>
</gene>
<evidence type="ECO:0000256" key="3">
    <source>
        <dbReference type="ARBA" id="ARBA00023163"/>
    </source>
</evidence>
<dbReference type="InterPro" id="IPR020449">
    <property type="entry name" value="Tscrpt_reg_AraC-type_HTH"/>
</dbReference>
<keyword evidence="3" id="KW-0804">Transcription</keyword>
<evidence type="ECO:0000313" key="5">
    <source>
        <dbReference type="EMBL" id="GAA4244664.1"/>
    </source>
</evidence>
<dbReference type="Pfam" id="PF12833">
    <property type="entry name" value="HTH_18"/>
    <property type="match status" value="1"/>
</dbReference>
<organism evidence="5 6">
    <name type="scientific">Dactylosporangium darangshiense</name>
    <dbReference type="NCBI Taxonomy" id="579108"/>
    <lineage>
        <taxon>Bacteria</taxon>
        <taxon>Bacillati</taxon>
        <taxon>Actinomycetota</taxon>
        <taxon>Actinomycetes</taxon>
        <taxon>Micromonosporales</taxon>
        <taxon>Micromonosporaceae</taxon>
        <taxon>Dactylosporangium</taxon>
    </lineage>
</organism>
<protein>
    <recommendedName>
        <fullName evidence="4">HTH araC/xylS-type domain-containing protein</fullName>
    </recommendedName>
</protein>
<dbReference type="InterPro" id="IPR018060">
    <property type="entry name" value="HTH_AraC"/>
</dbReference>
<dbReference type="EMBL" id="BAABAT010000002">
    <property type="protein sequence ID" value="GAA4244664.1"/>
    <property type="molecule type" value="Genomic_DNA"/>
</dbReference>
<evidence type="ECO:0000256" key="1">
    <source>
        <dbReference type="ARBA" id="ARBA00023015"/>
    </source>
</evidence>
<sequence length="95" mass="10577">MERDSTRRWTLGDLSREVGLAPGYLAALFVQEVGVSPHRYLTEHRIRLARHLLATGDLPVTAIGLAEGFGSGQHFARVFRRVTGESPSEHRRSVP</sequence>
<dbReference type="PANTHER" id="PTHR46796">
    <property type="entry name" value="HTH-TYPE TRANSCRIPTIONAL ACTIVATOR RHAS-RELATED"/>
    <property type="match status" value="1"/>
</dbReference>
<dbReference type="InterPro" id="IPR009057">
    <property type="entry name" value="Homeodomain-like_sf"/>
</dbReference>
<dbReference type="Gene3D" id="1.10.10.60">
    <property type="entry name" value="Homeodomain-like"/>
    <property type="match status" value="2"/>
</dbReference>
<comment type="caution">
    <text evidence="5">The sequence shown here is derived from an EMBL/GenBank/DDBJ whole genome shotgun (WGS) entry which is preliminary data.</text>
</comment>